<feature type="binding site" evidence="6">
    <location>
        <position position="104"/>
    </location>
    <ligand>
        <name>a divalent metal cation</name>
        <dbReference type="ChEBI" id="CHEBI:60240"/>
        <label>2</label>
        <note>catalytic</note>
    </ligand>
</feature>
<keyword evidence="5 6" id="KW-0378">Hydrolase</keyword>
<dbReference type="InterPro" id="IPR000994">
    <property type="entry name" value="Pept_M24"/>
</dbReference>
<evidence type="ECO:0000256" key="6">
    <source>
        <dbReference type="HAMAP-Rule" id="MF_01974"/>
    </source>
</evidence>
<comment type="catalytic activity">
    <reaction evidence="6 7">
        <text>Release of N-terminal amino acids, preferentially methionine, from peptides and arylamides.</text>
        <dbReference type="EC" id="3.4.11.18"/>
    </reaction>
</comment>
<dbReference type="Pfam" id="PF00557">
    <property type="entry name" value="Peptidase_M24"/>
    <property type="match status" value="1"/>
</dbReference>
<evidence type="ECO:0000256" key="2">
    <source>
        <dbReference type="ARBA" id="ARBA00022438"/>
    </source>
</evidence>
<evidence type="ECO:0000256" key="5">
    <source>
        <dbReference type="ARBA" id="ARBA00022801"/>
    </source>
</evidence>
<dbReference type="RefSeq" id="WP_434027075.1">
    <property type="nucleotide sequence ID" value="NZ_BNBA01000010.1"/>
</dbReference>
<keyword evidence="4 6" id="KW-0479">Metal-binding</keyword>
<organism evidence="9 10">
    <name type="scientific">Xanthomonas boreopolis</name>
    <dbReference type="NCBI Taxonomy" id="86183"/>
    <lineage>
        <taxon>Bacteria</taxon>
        <taxon>Pseudomonadati</taxon>
        <taxon>Pseudomonadota</taxon>
        <taxon>Gammaproteobacteria</taxon>
        <taxon>Lysobacterales</taxon>
        <taxon>Lysobacteraceae</taxon>
        <taxon>Xanthomonas</taxon>
    </lineage>
</organism>
<comment type="subunit">
    <text evidence="6">Monomer.</text>
</comment>
<dbReference type="InterPro" id="IPR001714">
    <property type="entry name" value="Pept_M24_MAP"/>
</dbReference>
<dbReference type="HAMAP" id="MF_01974">
    <property type="entry name" value="MetAP_1"/>
    <property type="match status" value="1"/>
</dbReference>
<dbReference type="InterPro" id="IPR002467">
    <property type="entry name" value="Pept_M24A_MAP1"/>
</dbReference>
<keyword evidence="3 6" id="KW-0645">Protease</keyword>
<evidence type="ECO:0000313" key="10">
    <source>
        <dbReference type="Proteomes" id="UP000623958"/>
    </source>
</evidence>
<sequence>MTIESPSDLEGLQRIGRLVAQVREAMLAAAVPGMTTAELDAIGERMLAEAGARSAPRLAYGFPGATCISVNEEAAHGVPGARVLRAGDVLNVDVSAELDGYYADTGGTRVLPPASARDTRLCHATRAALASALQVARAGQPINRIGAAIEATARRFGFRVIENLGSHGVGRALHEQPDHIAGYYDPADTRVLHEGLVITIEPFLSTRSRMVEEAGDGWTLVGTKGNRSAQYEHTLVITRGEPIVLTLH</sequence>
<reference evidence="9" key="2">
    <citation type="submission" date="2020-09" db="EMBL/GenBank/DDBJ databases">
        <authorList>
            <person name="Sun Q."/>
            <person name="Ohkuma M."/>
        </authorList>
    </citation>
    <scope>NUCLEOTIDE SEQUENCE</scope>
    <source>
        <strain evidence="9">JCM 13306</strain>
    </source>
</reference>
<feature type="binding site" evidence="6">
    <location>
        <position position="167"/>
    </location>
    <ligand>
        <name>a divalent metal cation</name>
        <dbReference type="ChEBI" id="CHEBI:60240"/>
        <label>2</label>
        <note>catalytic</note>
    </ligand>
</feature>
<feature type="binding site" evidence="6">
    <location>
        <position position="174"/>
    </location>
    <ligand>
        <name>substrate</name>
    </ligand>
</feature>
<feature type="binding site" evidence="6">
    <location>
        <position position="104"/>
    </location>
    <ligand>
        <name>a divalent metal cation</name>
        <dbReference type="ChEBI" id="CHEBI:60240"/>
        <label>1</label>
    </ligand>
</feature>
<comment type="cofactor">
    <cofactor evidence="6">
        <name>Co(2+)</name>
        <dbReference type="ChEBI" id="CHEBI:48828"/>
    </cofactor>
    <cofactor evidence="6">
        <name>Zn(2+)</name>
        <dbReference type="ChEBI" id="CHEBI:29105"/>
    </cofactor>
    <cofactor evidence="6">
        <name>Mn(2+)</name>
        <dbReference type="ChEBI" id="CHEBI:29035"/>
    </cofactor>
    <cofactor evidence="6">
        <name>Fe(2+)</name>
        <dbReference type="ChEBI" id="CHEBI:29033"/>
    </cofactor>
    <text evidence="6">Binds 2 divalent metal cations per subunit. Has a high-affinity and a low affinity metal-binding site. The true nature of the physiological cofactor is under debate. The enzyme is active with cobalt, zinc, manganese or divalent iron ions. Most likely, methionine aminopeptidases function as mononuclear Fe(2+)-metalloproteases under physiological conditions, and the catalytically relevant metal-binding site has been assigned to the histidine-containing high-affinity site.</text>
</comment>
<dbReference type="GO" id="GO:0070006">
    <property type="term" value="F:metalloaminopeptidase activity"/>
    <property type="evidence" value="ECO:0007669"/>
    <property type="project" value="UniProtKB-UniRule"/>
</dbReference>
<evidence type="ECO:0000259" key="8">
    <source>
        <dbReference type="Pfam" id="PF00557"/>
    </source>
</evidence>
<dbReference type="AlphaFoldDB" id="A0A919F7F1"/>
<evidence type="ECO:0000313" key="9">
    <source>
        <dbReference type="EMBL" id="GHH52311.1"/>
    </source>
</evidence>
<proteinExistence type="inferred from homology"/>
<dbReference type="GO" id="GO:0046872">
    <property type="term" value="F:metal ion binding"/>
    <property type="evidence" value="ECO:0007669"/>
    <property type="project" value="UniProtKB-UniRule"/>
</dbReference>
<dbReference type="GO" id="GO:0006508">
    <property type="term" value="P:proteolysis"/>
    <property type="evidence" value="ECO:0007669"/>
    <property type="project" value="UniProtKB-KW"/>
</dbReference>
<dbReference type="Proteomes" id="UP000623958">
    <property type="component" value="Unassembled WGS sequence"/>
</dbReference>
<dbReference type="EC" id="3.4.11.18" evidence="6 7"/>
<keyword evidence="10" id="KW-1185">Reference proteome</keyword>
<dbReference type="PRINTS" id="PR00599">
    <property type="entry name" value="MAPEPTIDASE"/>
</dbReference>
<keyword evidence="2 6" id="KW-0031">Aminopeptidase</keyword>
<feature type="domain" description="Peptidase M24" evidence="8">
    <location>
        <begin position="11"/>
        <end position="238"/>
    </location>
</feature>
<reference evidence="9" key="1">
    <citation type="journal article" date="2014" name="Int. J. Syst. Evol. Microbiol.">
        <title>Complete genome sequence of Corynebacterium casei LMG S-19264T (=DSM 44701T), isolated from a smear-ripened cheese.</title>
        <authorList>
            <consortium name="US DOE Joint Genome Institute (JGI-PGF)"/>
            <person name="Walter F."/>
            <person name="Albersmeier A."/>
            <person name="Kalinowski J."/>
            <person name="Ruckert C."/>
        </authorList>
    </citation>
    <scope>NUCLEOTIDE SEQUENCE</scope>
    <source>
        <strain evidence="9">JCM 13306</strain>
    </source>
</reference>
<feature type="binding site" evidence="6">
    <location>
        <position position="232"/>
    </location>
    <ligand>
        <name>a divalent metal cation</name>
        <dbReference type="ChEBI" id="CHEBI:60240"/>
        <label>1</label>
    </ligand>
</feature>
<dbReference type="PANTHER" id="PTHR43330:SF13">
    <property type="entry name" value="METHIONINE AMINOPEPTIDASE 2"/>
    <property type="match status" value="1"/>
</dbReference>
<feature type="binding site" evidence="6">
    <location>
        <position position="232"/>
    </location>
    <ligand>
        <name>a divalent metal cation</name>
        <dbReference type="ChEBI" id="CHEBI:60240"/>
        <label>2</label>
        <note>catalytic</note>
    </ligand>
</feature>
<dbReference type="EMBL" id="BNBA01000010">
    <property type="protein sequence ID" value="GHH52311.1"/>
    <property type="molecule type" value="Genomic_DNA"/>
</dbReference>
<comment type="caution">
    <text evidence="9">The sequence shown here is derived from an EMBL/GenBank/DDBJ whole genome shotgun (WGS) entry which is preliminary data.</text>
</comment>
<gene>
    <name evidence="6" type="primary">map</name>
    <name evidence="9" type="ORF">GCM10009090_15750</name>
</gene>
<dbReference type="SUPFAM" id="SSF55920">
    <property type="entry name" value="Creatinase/aminopeptidase"/>
    <property type="match status" value="1"/>
</dbReference>
<evidence type="ECO:0000256" key="4">
    <source>
        <dbReference type="ARBA" id="ARBA00022723"/>
    </source>
</evidence>
<dbReference type="NCBIfam" id="TIGR00500">
    <property type="entry name" value="met_pdase_I"/>
    <property type="match status" value="1"/>
</dbReference>
<dbReference type="PANTHER" id="PTHR43330">
    <property type="entry name" value="METHIONINE AMINOPEPTIDASE"/>
    <property type="match status" value="1"/>
</dbReference>
<feature type="binding site" evidence="6">
    <location>
        <position position="76"/>
    </location>
    <ligand>
        <name>substrate</name>
    </ligand>
</feature>
<feature type="binding site" evidence="6">
    <location>
        <position position="93"/>
    </location>
    <ligand>
        <name>a divalent metal cation</name>
        <dbReference type="ChEBI" id="CHEBI:60240"/>
        <label>1</label>
    </ligand>
</feature>
<evidence type="ECO:0000256" key="1">
    <source>
        <dbReference type="ARBA" id="ARBA00002521"/>
    </source>
</evidence>
<protein>
    <recommendedName>
        <fullName evidence="6 7">Methionine aminopeptidase</fullName>
        <shortName evidence="6">MAP</shortName>
        <shortName evidence="6">MetAP</shortName>
        <ecNumber evidence="6 7">3.4.11.18</ecNumber>
    </recommendedName>
    <alternativeName>
        <fullName evidence="6">Peptidase M</fullName>
    </alternativeName>
</protein>
<dbReference type="InterPro" id="IPR036005">
    <property type="entry name" value="Creatinase/aminopeptidase-like"/>
</dbReference>
<dbReference type="GO" id="GO:0004239">
    <property type="term" value="F:initiator methionyl aminopeptidase activity"/>
    <property type="evidence" value="ECO:0007669"/>
    <property type="project" value="UniProtKB-UniRule"/>
</dbReference>
<comment type="similarity">
    <text evidence="6">Belongs to the peptidase M24A family. Methionine aminopeptidase type 1 subfamily.</text>
</comment>
<accession>A0A919F7F1</accession>
<comment type="function">
    <text evidence="1 6">Removes the N-terminal methionine from nascent proteins. The N-terminal methionine is often cleaved when the second residue in the primary sequence is small and uncharged (Met-Ala-, Cys, Gly, Pro, Ser, Thr, or Val). Requires deformylation of the N(alpha)-formylated initiator methionine before it can be hydrolyzed.</text>
</comment>
<name>A0A919F7F1_9XANT</name>
<evidence type="ECO:0000256" key="3">
    <source>
        <dbReference type="ARBA" id="ARBA00022670"/>
    </source>
</evidence>
<dbReference type="Gene3D" id="3.90.230.10">
    <property type="entry name" value="Creatinase/methionine aminopeptidase superfamily"/>
    <property type="match status" value="1"/>
</dbReference>
<dbReference type="CDD" id="cd01086">
    <property type="entry name" value="MetAP1"/>
    <property type="match status" value="1"/>
</dbReference>
<evidence type="ECO:0000256" key="7">
    <source>
        <dbReference type="RuleBase" id="RU003653"/>
    </source>
</evidence>
<feature type="binding site" evidence="6">
    <location>
        <position position="201"/>
    </location>
    <ligand>
        <name>a divalent metal cation</name>
        <dbReference type="ChEBI" id="CHEBI:60240"/>
        <label>2</label>
        <note>catalytic</note>
    </ligand>
</feature>